<dbReference type="PROSITE" id="PS50103">
    <property type="entry name" value="ZF_C3H1"/>
    <property type="match status" value="2"/>
</dbReference>
<dbReference type="GO" id="GO:0080090">
    <property type="term" value="P:regulation of primary metabolic process"/>
    <property type="evidence" value="ECO:0007669"/>
    <property type="project" value="UniProtKB-ARBA"/>
</dbReference>
<evidence type="ECO:0000313" key="8">
    <source>
        <dbReference type="Proteomes" id="UP000095282"/>
    </source>
</evidence>
<dbReference type="PANTHER" id="PTHR12547">
    <property type="entry name" value="CCCH ZINC FINGER/TIS11-RELATED"/>
    <property type="match status" value="1"/>
</dbReference>
<feature type="domain" description="C3H1-type" evidence="7">
    <location>
        <begin position="207"/>
        <end position="235"/>
    </location>
</feature>
<dbReference type="STRING" id="1561998.A0A1I7UUP8"/>
<dbReference type="Gene3D" id="4.10.1000.10">
    <property type="entry name" value="Zinc finger, CCCH-type"/>
    <property type="match status" value="1"/>
</dbReference>
<feature type="compositionally biased region" description="Basic and acidic residues" evidence="6">
    <location>
        <begin position="254"/>
        <end position="270"/>
    </location>
</feature>
<evidence type="ECO:0000256" key="6">
    <source>
        <dbReference type="SAM" id="MobiDB-lite"/>
    </source>
</evidence>
<keyword evidence="3 5" id="KW-0863">Zinc-finger</keyword>
<feature type="region of interest" description="Disordered" evidence="6">
    <location>
        <begin position="126"/>
        <end position="145"/>
    </location>
</feature>
<evidence type="ECO:0000313" key="9">
    <source>
        <dbReference type="WBParaSite" id="Csp11.Scaffold630.g19536.t1"/>
    </source>
</evidence>
<feature type="zinc finger region" description="C3H1-type" evidence="5">
    <location>
        <begin position="164"/>
        <end position="192"/>
    </location>
</feature>
<evidence type="ECO:0000256" key="4">
    <source>
        <dbReference type="ARBA" id="ARBA00022833"/>
    </source>
</evidence>
<keyword evidence="8" id="KW-1185">Reference proteome</keyword>
<name>A0A1I7UUP8_9PELO</name>
<dbReference type="Pfam" id="PF00642">
    <property type="entry name" value="zf-CCCH"/>
    <property type="match status" value="2"/>
</dbReference>
<sequence>MSSLQEGKNMQASNGELHQQQQTPYFLGAPCDPNLLAFALSYPHHKNKFFPAFPSPQMAPLMLQQTALLPAMHQLSSRNIIPSLTAAIPEMDKLSSLDEPIEAGSMPYRRSNNKSTTVSAADDSFNNLQRSTSSSHFRRHSAQWETMTDDEREMIQRQKRKEEAFKTALCDAYKRNGSCPYGEACRFAHGENELRMPSQPRGKAHPKYKTQLCDKFSTYGQCPYGPRCQFIHKLKKGLPLLEYNRALYQGRISPARDDEITNPDESHSDDQSVMNLTRNIHRRRSSTGGFQDMSDSGYNGSGRRRLHPQFEQYEDQQQPRGKSVASKVVYPPMQVVNIEMATGQKKSSSISEPPSENLAQTTTRRQNRNSQGDHLSSVIDQADYEASMASGKMFGKPENIRTYGAMIRANEDHVERNQTGVSKKDRVKAPTIRKDLSLIREEDTLLVDGSQIQSTSTAVSTPSQTANTLQAEEQPWYQKIFGKMTMIREESVGDEDDDSRLLAHDDSDFSK</sequence>
<dbReference type="FunFam" id="4.10.1000.10:FF:000001">
    <property type="entry name" value="zinc finger CCCH domain-containing protein 15-like"/>
    <property type="match status" value="1"/>
</dbReference>
<reference evidence="9" key="1">
    <citation type="submission" date="2016-11" db="UniProtKB">
        <authorList>
            <consortium name="WormBaseParasite"/>
        </authorList>
    </citation>
    <scope>IDENTIFICATION</scope>
</reference>
<feature type="region of interest" description="Disordered" evidence="6">
    <location>
        <begin position="342"/>
        <end position="376"/>
    </location>
</feature>
<dbReference type="SUPFAM" id="SSF90229">
    <property type="entry name" value="CCCH zinc finger"/>
    <property type="match status" value="2"/>
</dbReference>
<evidence type="ECO:0000256" key="3">
    <source>
        <dbReference type="ARBA" id="ARBA00022771"/>
    </source>
</evidence>
<feature type="compositionally biased region" description="Polar residues" evidence="6">
    <location>
        <begin position="357"/>
        <end position="374"/>
    </location>
</feature>
<evidence type="ECO:0000256" key="5">
    <source>
        <dbReference type="PROSITE-ProRule" id="PRU00723"/>
    </source>
</evidence>
<feature type="compositionally biased region" description="Basic and acidic residues" evidence="6">
    <location>
        <begin position="499"/>
        <end position="511"/>
    </location>
</feature>
<keyword evidence="2" id="KW-0677">Repeat</keyword>
<dbReference type="Gene3D" id="6.10.250.3220">
    <property type="match status" value="1"/>
</dbReference>
<feature type="compositionally biased region" description="Polar residues" evidence="6">
    <location>
        <begin position="286"/>
        <end position="298"/>
    </location>
</feature>
<organism evidence="8 9">
    <name type="scientific">Caenorhabditis tropicalis</name>
    <dbReference type="NCBI Taxonomy" id="1561998"/>
    <lineage>
        <taxon>Eukaryota</taxon>
        <taxon>Metazoa</taxon>
        <taxon>Ecdysozoa</taxon>
        <taxon>Nematoda</taxon>
        <taxon>Chromadorea</taxon>
        <taxon>Rhabditida</taxon>
        <taxon>Rhabditina</taxon>
        <taxon>Rhabditomorpha</taxon>
        <taxon>Rhabditoidea</taxon>
        <taxon>Rhabditidae</taxon>
        <taxon>Peloderinae</taxon>
        <taxon>Caenorhabditis</taxon>
    </lineage>
</organism>
<dbReference type="InterPro" id="IPR000571">
    <property type="entry name" value="Znf_CCCH"/>
</dbReference>
<dbReference type="eggNOG" id="KOG1677">
    <property type="taxonomic scope" value="Eukaryota"/>
</dbReference>
<feature type="zinc finger region" description="C3H1-type" evidence="5">
    <location>
        <begin position="207"/>
        <end position="235"/>
    </location>
</feature>
<dbReference type="InterPro" id="IPR045877">
    <property type="entry name" value="ZFP36-like"/>
</dbReference>
<evidence type="ECO:0000256" key="2">
    <source>
        <dbReference type="ARBA" id="ARBA00022737"/>
    </source>
</evidence>
<feature type="compositionally biased region" description="Low complexity" evidence="6">
    <location>
        <begin position="345"/>
        <end position="356"/>
    </location>
</feature>
<dbReference type="Proteomes" id="UP000095282">
    <property type="component" value="Unplaced"/>
</dbReference>
<dbReference type="GO" id="GO:0030154">
    <property type="term" value="P:cell differentiation"/>
    <property type="evidence" value="ECO:0007669"/>
    <property type="project" value="UniProtKB-ARBA"/>
</dbReference>
<dbReference type="AlphaFoldDB" id="A0A1I7UUP8"/>
<dbReference type="GO" id="GO:0008270">
    <property type="term" value="F:zinc ion binding"/>
    <property type="evidence" value="ECO:0007669"/>
    <property type="project" value="UniProtKB-KW"/>
</dbReference>
<accession>A0A1I7UUP8</accession>
<feature type="domain" description="C3H1-type" evidence="7">
    <location>
        <begin position="164"/>
        <end position="192"/>
    </location>
</feature>
<dbReference type="GO" id="GO:0003730">
    <property type="term" value="F:mRNA 3'-UTR binding"/>
    <property type="evidence" value="ECO:0007669"/>
    <property type="project" value="TreeGrafter"/>
</dbReference>
<dbReference type="GO" id="GO:0010468">
    <property type="term" value="P:regulation of gene expression"/>
    <property type="evidence" value="ECO:0007669"/>
    <property type="project" value="UniProtKB-ARBA"/>
</dbReference>
<dbReference type="GO" id="GO:0043186">
    <property type="term" value="C:P granule"/>
    <property type="evidence" value="ECO:0007669"/>
    <property type="project" value="UniProtKB-ARBA"/>
</dbReference>
<feature type="region of interest" description="Disordered" evidence="6">
    <location>
        <begin position="254"/>
        <end position="304"/>
    </location>
</feature>
<dbReference type="InterPro" id="IPR036855">
    <property type="entry name" value="Znf_CCCH_sf"/>
</dbReference>
<dbReference type="GO" id="GO:0005829">
    <property type="term" value="C:cytosol"/>
    <property type="evidence" value="ECO:0007669"/>
    <property type="project" value="TreeGrafter"/>
</dbReference>
<proteinExistence type="predicted"/>
<dbReference type="PANTHER" id="PTHR12547:SF144">
    <property type="entry name" value="C3H1-TYPE DOMAIN-CONTAINING PROTEIN"/>
    <property type="match status" value="1"/>
</dbReference>
<dbReference type="WBParaSite" id="Csp11.Scaffold630.g19536.t1">
    <property type="protein sequence ID" value="Csp11.Scaffold630.g19536.t1"/>
    <property type="gene ID" value="Csp11.Scaffold630.g19536"/>
</dbReference>
<keyword evidence="4 5" id="KW-0862">Zinc</keyword>
<feature type="region of interest" description="Disordered" evidence="6">
    <location>
        <begin position="489"/>
        <end position="511"/>
    </location>
</feature>
<dbReference type="FunFam" id="4.10.1000.10:FF:000018">
    <property type="entry name" value="Zinc finger protein"/>
    <property type="match status" value="1"/>
</dbReference>
<keyword evidence="1 5" id="KW-0479">Metal-binding</keyword>
<evidence type="ECO:0000256" key="1">
    <source>
        <dbReference type="ARBA" id="ARBA00022723"/>
    </source>
</evidence>
<dbReference type="SMART" id="SM00356">
    <property type="entry name" value="ZnF_C3H1"/>
    <property type="match status" value="2"/>
</dbReference>
<protein>
    <submittedName>
        <fullName evidence="9">C3H1-type domain-containing protein</fullName>
    </submittedName>
</protein>
<evidence type="ECO:0000259" key="7">
    <source>
        <dbReference type="PROSITE" id="PS50103"/>
    </source>
</evidence>